<evidence type="ECO:0000313" key="10">
    <source>
        <dbReference type="EMBL" id="PQM47968.1"/>
    </source>
</evidence>
<dbReference type="UniPathway" id="UPA00275">
    <property type="reaction ID" value="UER00399"/>
</dbReference>
<sequence length="376" mass="40100">MSITDLNLTLRQLQLGGIVVLRLPDGTADLLMSGEHATTGRIAFYVRHTSGMIQAALTADRCDELDLPPMATLPRNEASAVAVDAAVGVTTGISAADRARTIRILADRRSGPVDLRRPGHVLPLRARPHGVLDHVGPAEAGVDLCTLAGLRPAAVLAELIGPHGDLARDAHVFDFAGEHGLPVVTIDQVLAHRRRFDTLVERVADCRLPTEAGTFRALDYRCRIDGTEHVALVTGDLTASAMPLVRVHRECLPGDVFRSLHCQCRGLLDESLREVAAAGEGVVVYLRGILGRGASHTVAARGEHDFSVAAAILRDLGVQRFRALVSTPVSGAIARDLGLEVIECIQLSDAVTINASRRRCPPTGRGRRPLAPAGSR</sequence>
<evidence type="ECO:0000256" key="5">
    <source>
        <dbReference type="ARBA" id="ARBA00012153"/>
    </source>
</evidence>
<proteinExistence type="inferred from homology"/>
<evidence type="ECO:0000313" key="11">
    <source>
        <dbReference type="Proteomes" id="UP000179734"/>
    </source>
</evidence>
<feature type="domain" description="GTP cyclohydrolase II" evidence="8">
    <location>
        <begin position="201"/>
        <end position="345"/>
    </location>
</feature>
<dbReference type="GO" id="GO:0005829">
    <property type="term" value="C:cytosol"/>
    <property type="evidence" value="ECO:0007669"/>
    <property type="project" value="TreeGrafter"/>
</dbReference>
<reference evidence="10 12" key="2">
    <citation type="journal article" date="2017" name="Int. J. Syst. Evol. Microbiol.">
        <title>Mycobacterium talmoniae sp. nov., a slowly growing mycobacterium isolated from human respiratory samples.</title>
        <authorList>
            <person name="Davidson R.M."/>
            <person name="DeGroote M.A."/>
            <person name="Marola J.L."/>
            <person name="Buss S."/>
            <person name="Jones V."/>
            <person name="McNeil M.R."/>
            <person name="Freifeld A.G."/>
            <person name="Elaine Epperson L."/>
            <person name="Hasan N.A."/>
            <person name="Jackson M."/>
            <person name="Iwen P.C."/>
            <person name="Salfinger M."/>
            <person name="Strong M."/>
        </authorList>
    </citation>
    <scope>NUCLEOTIDE SEQUENCE [LARGE SCALE GENOMIC DNA]</scope>
    <source>
        <strain evidence="10 12">ATCC BAA-2683</strain>
    </source>
</reference>
<evidence type="ECO:0000259" key="8">
    <source>
        <dbReference type="Pfam" id="PF00925"/>
    </source>
</evidence>
<accession>A0A1S1NR14</accession>
<evidence type="ECO:0000313" key="9">
    <source>
        <dbReference type="EMBL" id="OHV06897.1"/>
    </source>
</evidence>
<protein>
    <recommendedName>
        <fullName evidence="5">3,4-dihydroxy-2-butanone-4-phosphate synthase</fullName>
        <ecNumber evidence="5">4.1.99.12</ecNumber>
    </recommendedName>
</protein>
<organism evidence="9 11">
    <name type="scientific">Mycobacterium talmoniae</name>
    <dbReference type="NCBI Taxonomy" id="1858794"/>
    <lineage>
        <taxon>Bacteria</taxon>
        <taxon>Bacillati</taxon>
        <taxon>Actinomycetota</taxon>
        <taxon>Actinomycetes</taxon>
        <taxon>Mycobacteriales</taxon>
        <taxon>Mycobacteriaceae</taxon>
        <taxon>Mycobacterium</taxon>
    </lineage>
</organism>
<gene>
    <name evidence="10" type="primary">ribBA_1</name>
    <name evidence="9" type="ORF">BKN37_00175</name>
    <name evidence="10" type="ORF">C1Y40_01791</name>
</gene>
<comment type="pathway">
    <text evidence="3">Cofactor biosynthesis; riboflavin biosynthesis; 2-hydroxy-3-oxobutyl phosphate from D-ribulose 5-phosphate: step 1/1.</text>
</comment>
<keyword evidence="11" id="KW-1185">Reference proteome</keyword>
<dbReference type="Proteomes" id="UP000238296">
    <property type="component" value="Unassembled WGS sequence"/>
</dbReference>
<dbReference type="GO" id="GO:0008686">
    <property type="term" value="F:3,4-dihydroxy-2-butanone-4-phosphate synthase activity"/>
    <property type="evidence" value="ECO:0007669"/>
    <property type="project" value="UniProtKB-EC"/>
</dbReference>
<dbReference type="Pfam" id="PF00926">
    <property type="entry name" value="DHBP_synthase"/>
    <property type="match status" value="1"/>
</dbReference>
<reference evidence="9 11" key="1">
    <citation type="submission" date="2016-10" db="EMBL/GenBank/DDBJ databases">
        <title>Genome sequence of Mycobacterium talmonii.</title>
        <authorList>
            <person name="Greninger A.L."/>
            <person name="Elliott B."/>
            <person name="Vasireddy S."/>
            <person name="Vasireddy R."/>
        </authorList>
    </citation>
    <scope>NUCLEOTIDE SEQUENCE [LARGE SCALE GENOMIC DNA]</scope>
    <source>
        <strain evidence="9">MO-5499</strain>
        <strain evidence="11">NE-TNMC-100812</strain>
    </source>
</reference>
<keyword evidence="7" id="KW-0479">Metal-binding</keyword>
<evidence type="ECO:0000256" key="7">
    <source>
        <dbReference type="ARBA" id="ARBA00022723"/>
    </source>
</evidence>
<dbReference type="EMBL" id="PPEA01000254">
    <property type="protein sequence ID" value="PQM47968.1"/>
    <property type="molecule type" value="Genomic_DNA"/>
</dbReference>
<dbReference type="SUPFAM" id="SSF55821">
    <property type="entry name" value="YrdC/RibB"/>
    <property type="match status" value="1"/>
</dbReference>
<dbReference type="RefSeq" id="WP_071019275.1">
    <property type="nucleotide sequence ID" value="NZ_MLQM01000001.1"/>
</dbReference>
<evidence type="ECO:0000256" key="3">
    <source>
        <dbReference type="ARBA" id="ARBA00004904"/>
    </source>
</evidence>
<dbReference type="InterPro" id="IPR036144">
    <property type="entry name" value="RibA-like_sf"/>
</dbReference>
<evidence type="ECO:0000313" key="12">
    <source>
        <dbReference type="Proteomes" id="UP000238296"/>
    </source>
</evidence>
<keyword evidence="6" id="KW-0686">Riboflavin biosynthesis</keyword>
<dbReference type="EMBL" id="MLQM01000001">
    <property type="protein sequence ID" value="OHV06897.1"/>
    <property type="molecule type" value="Genomic_DNA"/>
</dbReference>
<evidence type="ECO:0000256" key="1">
    <source>
        <dbReference type="ARBA" id="ARBA00000141"/>
    </source>
</evidence>
<dbReference type="InterPro" id="IPR017945">
    <property type="entry name" value="DHBP_synth_RibB-like_a/b_dom"/>
</dbReference>
<reference evidence="10" key="3">
    <citation type="submission" date="2018-01" db="EMBL/GenBank/DDBJ databases">
        <authorList>
            <person name="Gaut B.S."/>
            <person name="Morton B.R."/>
            <person name="Clegg M.T."/>
            <person name="Duvall M.R."/>
        </authorList>
    </citation>
    <scope>NUCLEOTIDE SEQUENCE</scope>
    <source>
        <strain evidence="10">ATCC BAA-2683</strain>
    </source>
</reference>
<dbReference type="AlphaFoldDB" id="A0A1S1NR14"/>
<dbReference type="GO" id="GO:0046872">
    <property type="term" value="F:metal ion binding"/>
    <property type="evidence" value="ECO:0007669"/>
    <property type="project" value="UniProtKB-KW"/>
</dbReference>
<comment type="function">
    <text evidence="2">Catalyzes the conversion of D-ribulose 5-phosphate to formate and 3,4-dihydroxy-2-butanone 4-phosphate.</text>
</comment>
<dbReference type="InterPro" id="IPR000422">
    <property type="entry name" value="DHBP_synthase_RibB"/>
</dbReference>
<evidence type="ECO:0000256" key="2">
    <source>
        <dbReference type="ARBA" id="ARBA00002284"/>
    </source>
</evidence>
<evidence type="ECO:0000256" key="6">
    <source>
        <dbReference type="ARBA" id="ARBA00022619"/>
    </source>
</evidence>
<name>A0A1S1NR14_9MYCO</name>
<dbReference type="GO" id="GO:0009231">
    <property type="term" value="P:riboflavin biosynthetic process"/>
    <property type="evidence" value="ECO:0007669"/>
    <property type="project" value="UniProtKB-UniPathway"/>
</dbReference>
<dbReference type="InterPro" id="IPR032677">
    <property type="entry name" value="GTP_cyclohydro_II"/>
</dbReference>
<dbReference type="Gene3D" id="3.40.50.10990">
    <property type="entry name" value="GTP cyclohydrolase II"/>
    <property type="match status" value="1"/>
</dbReference>
<dbReference type="Pfam" id="PF00925">
    <property type="entry name" value="GTP_cyclohydro2"/>
    <property type="match status" value="1"/>
</dbReference>
<dbReference type="Proteomes" id="UP000179734">
    <property type="component" value="Unassembled WGS sequence"/>
</dbReference>
<comment type="similarity">
    <text evidence="4">In the N-terminal section; belongs to the DHBP synthase family.</text>
</comment>
<dbReference type="EC" id="4.1.99.12" evidence="5"/>
<dbReference type="PIRSF" id="PIRSF001259">
    <property type="entry name" value="RibA"/>
    <property type="match status" value="1"/>
</dbReference>
<dbReference type="PANTHER" id="PTHR21327:SF18">
    <property type="entry name" value="3,4-DIHYDROXY-2-BUTANONE 4-PHOSPHATE SYNTHASE"/>
    <property type="match status" value="1"/>
</dbReference>
<evidence type="ECO:0000256" key="4">
    <source>
        <dbReference type="ARBA" id="ARBA00005520"/>
    </source>
</evidence>
<dbReference type="Gene3D" id="3.90.870.10">
    <property type="entry name" value="DHBP synthase"/>
    <property type="match status" value="1"/>
</dbReference>
<dbReference type="SUPFAM" id="SSF142695">
    <property type="entry name" value="RibA-like"/>
    <property type="match status" value="1"/>
</dbReference>
<dbReference type="PANTHER" id="PTHR21327">
    <property type="entry name" value="GTP CYCLOHYDROLASE II-RELATED"/>
    <property type="match status" value="1"/>
</dbReference>
<comment type="catalytic activity">
    <reaction evidence="1">
        <text>D-ribulose 5-phosphate = (2S)-2-hydroxy-3-oxobutyl phosphate + formate + H(+)</text>
        <dbReference type="Rhea" id="RHEA:18457"/>
        <dbReference type="ChEBI" id="CHEBI:15378"/>
        <dbReference type="ChEBI" id="CHEBI:15740"/>
        <dbReference type="ChEBI" id="CHEBI:58121"/>
        <dbReference type="ChEBI" id="CHEBI:58830"/>
        <dbReference type="EC" id="4.1.99.12"/>
    </reaction>
</comment>
<comment type="caution">
    <text evidence="9">The sequence shown here is derived from an EMBL/GenBank/DDBJ whole genome shotgun (WGS) entry which is preliminary data.</text>
</comment>